<gene>
    <name evidence="15" type="ORF">RRG08_048081</name>
</gene>
<dbReference type="PANTHER" id="PTHR46012:SF2">
    <property type="entry name" value="IP22168P"/>
    <property type="match status" value="1"/>
</dbReference>
<dbReference type="InterPro" id="IPR029044">
    <property type="entry name" value="Nucleotide-diphossugar_trans"/>
</dbReference>
<evidence type="ECO:0000256" key="14">
    <source>
        <dbReference type="SAM" id="Phobius"/>
    </source>
</evidence>
<comment type="similarity">
    <text evidence="2">Belongs to the glycosyltransferase 8 family.</text>
</comment>
<feature type="region of interest" description="Disordered" evidence="13">
    <location>
        <begin position="578"/>
        <end position="597"/>
    </location>
</feature>
<dbReference type="SUPFAM" id="SSF53448">
    <property type="entry name" value="Nucleotide-diphospho-sugar transferases"/>
    <property type="match status" value="1"/>
</dbReference>
<dbReference type="AlphaFoldDB" id="A0AAE1B3K2"/>
<evidence type="ECO:0000256" key="13">
    <source>
        <dbReference type="SAM" id="MobiDB-lite"/>
    </source>
</evidence>
<feature type="compositionally biased region" description="Basic and acidic residues" evidence="13">
    <location>
        <begin position="728"/>
        <end position="758"/>
    </location>
</feature>
<evidence type="ECO:0000256" key="2">
    <source>
        <dbReference type="ARBA" id="ARBA00006351"/>
    </source>
</evidence>
<feature type="compositionally biased region" description="Basic and acidic residues" evidence="13">
    <location>
        <begin position="584"/>
        <end position="597"/>
    </location>
</feature>
<feature type="transmembrane region" description="Helical" evidence="14">
    <location>
        <begin position="5"/>
        <end position="25"/>
    </location>
</feature>
<dbReference type="GO" id="GO:0016020">
    <property type="term" value="C:membrane"/>
    <property type="evidence" value="ECO:0007669"/>
    <property type="project" value="UniProtKB-SubCell"/>
</dbReference>
<organism evidence="15 16">
    <name type="scientific">Elysia crispata</name>
    <name type="common">lettuce slug</name>
    <dbReference type="NCBI Taxonomy" id="231223"/>
    <lineage>
        <taxon>Eukaryota</taxon>
        <taxon>Metazoa</taxon>
        <taxon>Spiralia</taxon>
        <taxon>Lophotrochozoa</taxon>
        <taxon>Mollusca</taxon>
        <taxon>Gastropoda</taxon>
        <taxon>Heterobranchia</taxon>
        <taxon>Euthyneura</taxon>
        <taxon>Panpulmonata</taxon>
        <taxon>Sacoglossa</taxon>
        <taxon>Placobranchoidea</taxon>
        <taxon>Plakobranchidae</taxon>
        <taxon>Elysia</taxon>
    </lineage>
</organism>
<evidence type="ECO:0000256" key="1">
    <source>
        <dbReference type="ARBA" id="ARBA00004606"/>
    </source>
</evidence>
<evidence type="ECO:0000256" key="12">
    <source>
        <dbReference type="ARBA" id="ARBA00049181"/>
    </source>
</evidence>
<keyword evidence="7 14" id="KW-1133">Transmembrane helix</keyword>
<keyword evidence="9" id="KW-0325">Glycoprotein</keyword>
<keyword evidence="6" id="KW-0735">Signal-anchor</keyword>
<reference evidence="15" key="1">
    <citation type="journal article" date="2023" name="G3 (Bethesda)">
        <title>A reference genome for the long-term kleptoplast-retaining sea slug Elysia crispata morphotype clarki.</title>
        <authorList>
            <person name="Eastman K.E."/>
            <person name="Pendleton A.L."/>
            <person name="Shaikh M.A."/>
            <person name="Suttiyut T."/>
            <person name="Ogas R."/>
            <person name="Tomko P."/>
            <person name="Gavelis G."/>
            <person name="Widhalm J.R."/>
            <person name="Wisecaver J.H."/>
        </authorList>
    </citation>
    <scope>NUCLEOTIDE SEQUENCE</scope>
    <source>
        <strain evidence="15">ECLA1</strain>
    </source>
</reference>
<dbReference type="InterPro" id="IPR002495">
    <property type="entry name" value="Glyco_trans_8"/>
</dbReference>
<evidence type="ECO:0000256" key="11">
    <source>
        <dbReference type="ARBA" id="ARBA00038854"/>
    </source>
</evidence>
<evidence type="ECO:0000256" key="3">
    <source>
        <dbReference type="ARBA" id="ARBA00022676"/>
    </source>
</evidence>
<evidence type="ECO:0000256" key="4">
    <source>
        <dbReference type="ARBA" id="ARBA00022679"/>
    </source>
</evidence>
<evidence type="ECO:0000256" key="5">
    <source>
        <dbReference type="ARBA" id="ARBA00022692"/>
    </source>
</evidence>
<protein>
    <recommendedName>
        <fullName evidence="11">UDP-D-xylose:beta-D-glucoside alpha-1,3-D-xylosyltransferase</fullName>
        <ecNumber evidence="11">2.4.2.42</ecNumber>
    </recommendedName>
</protein>
<dbReference type="Pfam" id="PF01501">
    <property type="entry name" value="Glyco_transf_8"/>
    <property type="match status" value="1"/>
</dbReference>
<feature type="compositionally biased region" description="Polar residues" evidence="13">
    <location>
        <begin position="707"/>
        <end position="720"/>
    </location>
</feature>
<dbReference type="InterPro" id="IPR051993">
    <property type="entry name" value="Glycosyltransferase_8"/>
</dbReference>
<dbReference type="Proteomes" id="UP001283361">
    <property type="component" value="Unassembled WGS sequence"/>
</dbReference>
<evidence type="ECO:0000256" key="8">
    <source>
        <dbReference type="ARBA" id="ARBA00023136"/>
    </source>
</evidence>
<comment type="subcellular location">
    <subcellularLocation>
        <location evidence="1">Membrane</location>
        <topology evidence="1">Single-pass type II membrane protein</topology>
    </subcellularLocation>
</comment>
<comment type="function">
    <text evidence="10">Glycosyltransferase which elongates the O-linked glucose attached to EGF-like repeats in the extracellular domain of Notch proteins by catalyzing the addition of xylose.</text>
</comment>
<dbReference type="GO" id="GO:0140563">
    <property type="term" value="F:UDP-D-xylose:beta-D-glucoside alpha-1,3-D-xylosyltransferase activity"/>
    <property type="evidence" value="ECO:0007669"/>
    <property type="project" value="UniProtKB-EC"/>
</dbReference>
<keyword evidence="4" id="KW-0808">Transferase</keyword>
<dbReference type="GO" id="GO:0016266">
    <property type="term" value="P:protein O-linked glycosylation via N-acetyl-galactosamine"/>
    <property type="evidence" value="ECO:0007669"/>
    <property type="project" value="TreeGrafter"/>
</dbReference>
<keyword evidence="5 14" id="KW-0812">Transmembrane</keyword>
<evidence type="ECO:0000313" key="16">
    <source>
        <dbReference type="Proteomes" id="UP001283361"/>
    </source>
</evidence>
<comment type="caution">
    <text evidence="15">The sequence shown here is derived from an EMBL/GenBank/DDBJ whole genome shotgun (WGS) entry which is preliminary data.</text>
</comment>
<accession>A0AAE1B3K2</accession>
<dbReference type="EC" id="2.4.2.42" evidence="11"/>
<name>A0AAE1B3K2_9GAST</name>
<evidence type="ECO:0000256" key="7">
    <source>
        <dbReference type="ARBA" id="ARBA00022989"/>
    </source>
</evidence>
<evidence type="ECO:0000256" key="10">
    <source>
        <dbReference type="ARBA" id="ARBA00037301"/>
    </source>
</evidence>
<dbReference type="EMBL" id="JAWDGP010000598">
    <property type="protein sequence ID" value="KAK3799010.1"/>
    <property type="molecule type" value="Genomic_DNA"/>
</dbReference>
<feature type="region of interest" description="Disordered" evidence="13">
    <location>
        <begin position="692"/>
        <end position="758"/>
    </location>
</feature>
<evidence type="ECO:0000313" key="15">
    <source>
        <dbReference type="EMBL" id="KAK3799010.1"/>
    </source>
</evidence>
<sequence>MHRRILFKLCVSVVVSVAVVLFYLVNMQEDRTKSGGRAYRKLVLGSSSDFSSSHLSHQLRQKSDQEFLNKHVEAIRIHTQLSSTRSTRDIHDSDKVLQPPVQAKANDGLFEDKLGPMPEKLKKEPIHLLGGFGQYTGEKAKNVSGSKGNSIKHEELILNRKVNHSVLDHPGKEHDFRFESEHLDANIKRLRDSPSQGNPIHLCVVVCGTRTQETMTMLKSASMVTPLNVSFVFHIFAEPEIQTFFQDQLDLWPLVQRQRLSYHIYNVTFPDSSTTNAWKKLFKPCASQRLFLPNLLRSVERLVYVDTDTVFLESLEHLWSMFDDFNSTQLAGLVGEAEASFAAWYNRFANHPFYGKFGLNSGVMLMDLGRLRQTSWLSDMQRLFHQYRLSLPWGDQDLINIYFAFHPDQMFLMPCKWNYRNDHCRYTSNCVSAEKNGISVLHGSRRTFESGKEPLLKAIHKAFTKHQLGDDMEFHFLENLEEDVKSLKHKNSNCWKVSEIFLTQLRFLKDRNREFMQATRKASQKLASSRRQLRTGHGSNITNLHQISLRLPQVDQKSQTLSQGKEKKLLAEGVHQGENQPGLQKEKPFYSKDERKEQPIYLSRGGRISESERRGKGEGGMVKPRILSKNVMRLKDESHQVGLEKDKFEHLKPHLAPFKGNNNGGIHFKQDEVANTKMKADNFSAKSLSLSKAEQGLSDMHRDINRNRQSGKSPSRNNLTGGLGHQVGQEEKVARKSALKVEKKTEYKEKHTESEIERRPVRTLVGKFPV</sequence>
<keyword evidence="16" id="KW-1185">Reference proteome</keyword>
<evidence type="ECO:0000256" key="9">
    <source>
        <dbReference type="ARBA" id="ARBA00023180"/>
    </source>
</evidence>
<proteinExistence type="inferred from homology"/>
<keyword evidence="8 14" id="KW-0472">Membrane</keyword>
<keyword evidence="3" id="KW-0328">Glycosyltransferase</keyword>
<dbReference type="PANTHER" id="PTHR46012">
    <property type="entry name" value="IP22168P"/>
    <property type="match status" value="1"/>
</dbReference>
<dbReference type="Gene3D" id="3.90.550.10">
    <property type="entry name" value="Spore Coat Polysaccharide Biosynthesis Protein SpsA, Chain A"/>
    <property type="match status" value="1"/>
</dbReference>
<evidence type="ECO:0000256" key="6">
    <source>
        <dbReference type="ARBA" id="ARBA00022968"/>
    </source>
</evidence>
<comment type="catalytic activity">
    <reaction evidence="12">
        <text>3-O-(beta-D-glucosyl)-L-seryl-[EGF-like domain protein] + UDP-alpha-D-xylose = 3-O-[alpha-D-xylosyl-(1-&gt;3)-beta-D-glucosyl]-L-seryl-[EGF-like domain protein] + UDP + H(+)</text>
        <dbReference type="Rhea" id="RHEA:56064"/>
        <dbReference type="Rhea" id="RHEA-COMP:14610"/>
        <dbReference type="Rhea" id="RHEA-COMP:14611"/>
        <dbReference type="ChEBI" id="CHEBI:15378"/>
        <dbReference type="ChEBI" id="CHEBI:57632"/>
        <dbReference type="ChEBI" id="CHEBI:58223"/>
        <dbReference type="ChEBI" id="CHEBI:140575"/>
        <dbReference type="ChEBI" id="CHEBI:140576"/>
        <dbReference type="EC" id="2.4.2.42"/>
    </reaction>
</comment>